<dbReference type="InterPro" id="IPR021047">
    <property type="entry name" value="Mannosyltransferase_CMT1"/>
</dbReference>
<evidence type="ECO:0008006" key="3">
    <source>
        <dbReference type="Google" id="ProtNLM"/>
    </source>
</evidence>
<reference evidence="2" key="1">
    <citation type="submission" date="2019-01" db="EMBL/GenBank/DDBJ databases">
        <title>Complete genome of Halorubrum ezzemoulense strain FB21.</title>
        <authorList>
            <person name="Feng Y."/>
            <person name="Louyakis A.S."/>
            <person name="Papke R.T."/>
            <person name="Gogarten J.P."/>
        </authorList>
    </citation>
    <scope>NUCLEOTIDE SEQUENCE [LARGE SCALE GENOMIC DNA]</scope>
    <source>
        <strain evidence="2">Fb21</strain>
    </source>
</reference>
<dbReference type="Proteomes" id="UP000293073">
    <property type="component" value="Chromosome"/>
</dbReference>
<accession>A0A256KCT0</accession>
<protein>
    <recommendedName>
        <fullName evidence="3">Glycosyltransferase 2-like domain-containing protein</fullName>
    </recommendedName>
</protein>
<organism evidence="1 2">
    <name type="scientific">Halorubrum ezzemoulense</name>
    <name type="common">Halorubrum chaoviator</name>
    <dbReference type="NCBI Taxonomy" id="337243"/>
    <lineage>
        <taxon>Archaea</taxon>
        <taxon>Methanobacteriati</taxon>
        <taxon>Methanobacteriota</taxon>
        <taxon>Stenosarchaea group</taxon>
        <taxon>Halobacteria</taxon>
        <taxon>Halobacteriales</taxon>
        <taxon>Haloferacaceae</taxon>
        <taxon>Halorubrum</taxon>
    </lineage>
</organism>
<dbReference type="AlphaFoldDB" id="A0A256KCT0"/>
<evidence type="ECO:0000313" key="2">
    <source>
        <dbReference type="Proteomes" id="UP000293073"/>
    </source>
</evidence>
<name>A0A256KCT0_HALEZ</name>
<evidence type="ECO:0000313" key="1">
    <source>
        <dbReference type="EMBL" id="QAY18881.1"/>
    </source>
</evidence>
<dbReference type="Pfam" id="PF11735">
    <property type="entry name" value="CAP59_mtransfer"/>
    <property type="match status" value="1"/>
</dbReference>
<proteinExistence type="predicted"/>
<dbReference type="EMBL" id="CP034940">
    <property type="protein sequence ID" value="QAY18881.1"/>
    <property type="molecule type" value="Genomic_DNA"/>
</dbReference>
<gene>
    <name evidence="1" type="ORF">EO776_02000</name>
</gene>
<dbReference type="KEGG" id="hezz:EO776_02000"/>
<sequence length="295" mass="34423">MSNEMANDYKIYFAGLARDCEDTLEENIRTILDVCRQMPTQNCKVLIAENDSQDKTREILTKLEDEYNIELFLFDNLDEEYPIREKRIAHLRNILFEEIQDISRVEDPKIPKLYVPIDLDSEITQSIDIDQFLKECHRVVNGETDAVFPASEPYYYDIYALRAEGWVEEDCWNKVRESRMQIGSFMSKMKFVYSKQKNIKELKKEGKISVQSAFGGVGIYNLEKLGDASYKRDGDYPQNICEHTIFNKAVDSKEISTDFVVRAPQEHIRYNISRLEKFKLFLTSSLSDVKNLIVG</sequence>